<dbReference type="InterPro" id="IPR010331">
    <property type="entry name" value="ExoD"/>
</dbReference>
<proteinExistence type="predicted"/>
<keyword evidence="3" id="KW-1185">Reference proteome</keyword>
<evidence type="ECO:0000256" key="1">
    <source>
        <dbReference type="SAM" id="Phobius"/>
    </source>
</evidence>
<feature type="transmembrane region" description="Helical" evidence="1">
    <location>
        <begin position="60"/>
        <end position="81"/>
    </location>
</feature>
<dbReference type="RefSeq" id="WP_161861606.1">
    <property type="nucleotide sequence ID" value="NZ_CP046620.1"/>
</dbReference>
<organism evidence="2 3">
    <name type="scientific">Algicella marina</name>
    <dbReference type="NCBI Taxonomy" id="2683284"/>
    <lineage>
        <taxon>Bacteria</taxon>
        <taxon>Pseudomonadati</taxon>
        <taxon>Pseudomonadota</taxon>
        <taxon>Alphaproteobacteria</taxon>
        <taxon>Rhodobacterales</taxon>
        <taxon>Paracoccaceae</taxon>
        <taxon>Algicella</taxon>
    </lineage>
</organism>
<dbReference type="PIRSF" id="PIRSF033239">
    <property type="entry name" value="ExoD"/>
    <property type="match status" value="1"/>
</dbReference>
<dbReference type="AlphaFoldDB" id="A0A6P1T003"/>
<protein>
    <recommendedName>
        <fullName evidence="4">Exopolysaccharide biosynthesis protein exod</fullName>
    </recommendedName>
</protein>
<evidence type="ECO:0008006" key="4">
    <source>
        <dbReference type="Google" id="ProtNLM"/>
    </source>
</evidence>
<feature type="transmembrane region" description="Helical" evidence="1">
    <location>
        <begin position="170"/>
        <end position="190"/>
    </location>
</feature>
<keyword evidence="1" id="KW-0472">Membrane</keyword>
<evidence type="ECO:0000313" key="2">
    <source>
        <dbReference type="EMBL" id="QHQ35041.1"/>
    </source>
</evidence>
<dbReference type="EMBL" id="CP046620">
    <property type="protein sequence ID" value="QHQ35041.1"/>
    <property type="molecule type" value="Genomic_DNA"/>
</dbReference>
<accession>A0A6P1T003</accession>
<keyword evidence="1" id="KW-1133">Transmembrane helix</keyword>
<gene>
    <name evidence="2" type="ORF">GO499_07450</name>
</gene>
<keyword evidence="1" id="KW-0812">Transmembrane</keyword>
<reference evidence="2 3" key="1">
    <citation type="submission" date="2019-12" db="EMBL/GenBank/DDBJ databases">
        <title>Complete genome sequence of Algicella marina strain 9Alg 56(T) isolated from the red alga Tichocarpus crinitus.</title>
        <authorList>
            <person name="Kim S.-G."/>
            <person name="Nedashkovskaya O.I."/>
        </authorList>
    </citation>
    <scope>NUCLEOTIDE SEQUENCE [LARGE SCALE GENOMIC DNA]</scope>
    <source>
        <strain evidence="2 3">9Alg 56</strain>
    </source>
</reference>
<dbReference type="Proteomes" id="UP000464495">
    <property type="component" value="Chromosome"/>
</dbReference>
<dbReference type="PANTHER" id="PTHR41795:SF1">
    <property type="entry name" value="EXOPOLYSACCHARIDE SYNTHESIS PROTEIN"/>
    <property type="match status" value="1"/>
</dbReference>
<dbReference type="Pfam" id="PF06055">
    <property type="entry name" value="ExoD"/>
    <property type="match status" value="1"/>
</dbReference>
<evidence type="ECO:0000313" key="3">
    <source>
        <dbReference type="Proteomes" id="UP000464495"/>
    </source>
</evidence>
<dbReference type="KEGG" id="amaq:GO499_07450"/>
<feature type="transmembrane region" description="Helical" evidence="1">
    <location>
        <begin position="128"/>
        <end position="150"/>
    </location>
</feature>
<sequence length="191" mass="19949">MGNSSLDTFINDLNSAADGEKTSIGEILDAIGSRSFGPLLMALGLASASPIGAIPLATPIIVALTLIVAGQILVGCSHIWVPDRLCRQEMSSDKLSKTADYIQTFFNWISVLTSERLSWMLDPPMPRVAALVAILLALSMLPVILIPGGVLPASVALAFIGLGMTTRDGLILLVTQIAALVILAGTVSVLL</sequence>
<name>A0A6P1T003_9RHOB</name>
<dbReference type="PANTHER" id="PTHR41795">
    <property type="entry name" value="EXOPOLYSACCHARIDE SYNTHESIS PROTEIN"/>
    <property type="match status" value="1"/>
</dbReference>